<dbReference type="InterPro" id="IPR036291">
    <property type="entry name" value="NAD(P)-bd_dom_sf"/>
</dbReference>
<dbReference type="Gene3D" id="3.40.50.720">
    <property type="entry name" value="NAD(P)-binding Rossmann-like Domain"/>
    <property type="match status" value="1"/>
</dbReference>
<name>A0AAD5UAY7_9FUNG</name>
<keyword evidence="1" id="KW-1133">Transmembrane helix</keyword>
<evidence type="ECO:0000313" key="4">
    <source>
        <dbReference type="Proteomes" id="UP001210925"/>
    </source>
</evidence>
<feature type="domain" description="NAD(P)-binding" evidence="2">
    <location>
        <begin position="7"/>
        <end position="203"/>
    </location>
</feature>
<protein>
    <recommendedName>
        <fullName evidence="2">NAD(P)-binding domain-containing protein</fullName>
    </recommendedName>
</protein>
<evidence type="ECO:0000313" key="3">
    <source>
        <dbReference type="EMBL" id="KAJ3252681.1"/>
    </source>
</evidence>
<organism evidence="3 4">
    <name type="scientific">Boothiomyces macroporosus</name>
    <dbReference type="NCBI Taxonomy" id="261099"/>
    <lineage>
        <taxon>Eukaryota</taxon>
        <taxon>Fungi</taxon>
        <taxon>Fungi incertae sedis</taxon>
        <taxon>Chytridiomycota</taxon>
        <taxon>Chytridiomycota incertae sedis</taxon>
        <taxon>Chytridiomycetes</taxon>
        <taxon>Rhizophydiales</taxon>
        <taxon>Terramycetaceae</taxon>
        <taxon>Boothiomyces</taxon>
    </lineage>
</organism>
<dbReference type="InterPro" id="IPR016040">
    <property type="entry name" value="NAD(P)-bd_dom"/>
</dbReference>
<dbReference type="Proteomes" id="UP001210925">
    <property type="component" value="Unassembled WGS sequence"/>
</dbReference>
<gene>
    <name evidence="3" type="ORF">HK103_001339</name>
</gene>
<evidence type="ECO:0000256" key="1">
    <source>
        <dbReference type="SAM" id="Phobius"/>
    </source>
</evidence>
<dbReference type="SUPFAM" id="SSF51735">
    <property type="entry name" value="NAD(P)-binding Rossmann-fold domains"/>
    <property type="match status" value="1"/>
</dbReference>
<reference evidence="3" key="1">
    <citation type="submission" date="2020-05" db="EMBL/GenBank/DDBJ databases">
        <title>Phylogenomic resolution of chytrid fungi.</title>
        <authorList>
            <person name="Stajich J.E."/>
            <person name="Amses K."/>
            <person name="Simmons R."/>
            <person name="Seto K."/>
            <person name="Myers J."/>
            <person name="Bonds A."/>
            <person name="Quandt C.A."/>
            <person name="Barry K."/>
            <person name="Liu P."/>
            <person name="Grigoriev I."/>
            <person name="Longcore J.E."/>
            <person name="James T.Y."/>
        </authorList>
    </citation>
    <scope>NUCLEOTIDE SEQUENCE</scope>
    <source>
        <strain evidence="3">PLAUS21</strain>
    </source>
</reference>
<comment type="caution">
    <text evidence="3">The sequence shown here is derived from an EMBL/GenBank/DDBJ whole genome shotgun (WGS) entry which is preliminary data.</text>
</comment>
<keyword evidence="1" id="KW-0472">Membrane</keyword>
<evidence type="ECO:0000259" key="2">
    <source>
        <dbReference type="Pfam" id="PF13460"/>
    </source>
</evidence>
<dbReference type="EMBL" id="JADGKB010000133">
    <property type="protein sequence ID" value="KAJ3252681.1"/>
    <property type="molecule type" value="Genomic_DNA"/>
</dbReference>
<dbReference type="Pfam" id="PF13460">
    <property type="entry name" value="NAD_binding_10"/>
    <property type="match status" value="1"/>
</dbReference>
<sequence length="266" mass="29702">MKLAVIGGTGRTAIPVIKRALDDHKVYALVRTPSKFPSDLKAHPNLTLVKGDIYDSKALSELLIDAELVLVATAAPPLDPTTIVQDSVQAVIKHSTPSLKHVYLISSNGVGADTSQRPFFYRVVLHPFLLHNNYQDLAVAEQKLKEFCTNGTKFTIFHPVQIWNTDPTFDVVVYEQTYGAPLAEYSNQITYEDLARIVYQEIKEHKFSNKTVVVNSTLRLGSFTDPRTEARGVLILAMKRYIPRLILGLGLAGFGIGYLFKRFLKN</sequence>
<dbReference type="PANTHER" id="PTHR15020:SF50">
    <property type="entry name" value="UPF0659 PROTEIN YMR090W"/>
    <property type="match status" value="1"/>
</dbReference>
<proteinExistence type="predicted"/>
<keyword evidence="1" id="KW-0812">Transmembrane</keyword>
<accession>A0AAD5UAY7</accession>
<feature type="transmembrane region" description="Helical" evidence="1">
    <location>
        <begin position="241"/>
        <end position="260"/>
    </location>
</feature>
<keyword evidence="4" id="KW-1185">Reference proteome</keyword>
<dbReference type="PANTHER" id="PTHR15020">
    <property type="entry name" value="FLAVIN REDUCTASE-RELATED"/>
    <property type="match status" value="1"/>
</dbReference>
<dbReference type="AlphaFoldDB" id="A0AAD5UAY7"/>